<keyword evidence="3" id="KW-1185">Reference proteome</keyword>
<dbReference type="Pfam" id="PF01161">
    <property type="entry name" value="PBP"/>
    <property type="match status" value="1"/>
</dbReference>
<feature type="signal peptide" evidence="1">
    <location>
        <begin position="1"/>
        <end position="36"/>
    </location>
</feature>
<dbReference type="EMBL" id="FNQO01000003">
    <property type="protein sequence ID" value="SEA31188.1"/>
    <property type="molecule type" value="Genomic_DNA"/>
</dbReference>
<dbReference type="PANTHER" id="PTHR30289">
    <property type="entry name" value="UNCHARACTERIZED PROTEIN YBCL-RELATED"/>
    <property type="match status" value="1"/>
</dbReference>
<dbReference type="InterPro" id="IPR008914">
    <property type="entry name" value="PEBP"/>
</dbReference>
<dbReference type="PANTHER" id="PTHR30289:SF1">
    <property type="entry name" value="PEBP (PHOSPHATIDYLETHANOLAMINE-BINDING PROTEIN) FAMILY PROTEIN"/>
    <property type="match status" value="1"/>
</dbReference>
<dbReference type="InterPro" id="IPR005247">
    <property type="entry name" value="YbhB_YbcL/LppC-like"/>
</dbReference>
<evidence type="ECO:0000313" key="3">
    <source>
        <dbReference type="Proteomes" id="UP000198658"/>
    </source>
</evidence>
<name>A0A1H4A5U7_9GAMM</name>
<evidence type="ECO:0000313" key="2">
    <source>
        <dbReference type="EMBL" id="SEA31188.1"/>
    </source>
</evidence>
<accession>A0A1H4A5U7</accession>
<proteinExistence type="predicted"/>
<dbReference type="CDD" id="cd00865">
    <property type="entry name" value="PEBP_bact_arch"/>
    <property type="match status" value="1"/>
</dbReference>
<organism evidence="2 3">
    <name type="scientific">Microbulbifer marinus</name>
    <dbReference type="NCBI Taxonomy" id="658218"/>
    <lineage>
        <taxon>Bacteria</taxon>
        <taxon>Pseudomonadati</taxon>
        <taxon>Pseudomonadota</taxon>
        <taxon>Gammaproteobacteria</taxon>
        <taxon>Cellvibrionales</taxon>
        <taxon>Microbulbiferaceae</taxon>
        <taxon>Microbulbifer</taxon>
    </lineage>
</organism>
<dbReference type="NCBIfam" id="TIGR00481">
    <property type="entry name" value="YbhB/YbcL family Raf kinase inhibitor-like protein"/>
    <property type="match status" value="1"/>
</dbReference>
<dbReference type="Proteomes" id="UP000198658">
    <property type="component" value="Unassembled WGS sequence"/>
</dbReference>
<reference evidence="3" key="1">
    <citation type="submission" date="2016-10" db="EMBL/GenBank/DDBJ databases">
        <authorList>
            <person name="Varghese N."/>
            <person name="Submissions S."/>
        </authorList>
    </citation>
    <scope>NUCLEOTIDE SEQUENCE [LARGE SCALE GENOMIC DNA]</scope>
    <source>
        <strain evidence="3">CGMCC 1.10657</strain>
    </source>
</reference>
<protein>
    <submittedName>
        <fullName evidence="2">Phospholipid-binding protein, PBP family</fullName>
    </submittedName>
</protein>
<evidence type="ECO:0000256" key="1">
    <source>
        <dbReference type="SAM" id="SignalP"/>
    </source>
</evidence>
<dbReference type="SUPFAM" id="SSF49777">
    <property type="entry name" value="PEBP-like"/>
    <property type="match status" value="1"/>
</dbReference>
<dbReference type="InterPro" id="IPR036610">
    <property type="entry name" value="PEBP-like_sf"/>
</dbReference>
<dbReference type="STRING" id="658218.SAMN05216562_2558"/>
<keyword evidence="1" id="KW-0732">Signal</keyword>
<dbReference type="RefSeq" id="WP_280140357.1">
    <property type="nucleotide sequence ID" value="NZ_FNQO01000003.1"/>
</dbReference>
<gene>
    <name evidence="2" type="ORF">SAMN05216562_2558</name>
</gene>
<dbReference type="Gene3D" id="3.90.280.10">
    <property type="entry name" value="PEBP-like"/>
    <property type="match status" value="1"/>
</dbReference>
<feature type="chain" id="PRO_5011473482" evidence="1">
    <location>
        <begin position="37"/>
        <end position="196"/>
    </location>
</feature>
<sequence length="196" mass="20820">MNTATLSHKMHSNGKRSVAKLVAATTLTVISAMSSAAEFTLTSKTLQAGERMPQAHVYHGCGGENISPQLSWSGAPEGTKSFAVMVHDPDAPTGSGWWHWVVFNIPADVTSLPEGAGDPKNGLIPEAVQARNDYGAPGYGGACPPQGHGDHRYQFRVYALKVEELPLDENASAAKVGFNVNANKLAEAELEVTWGH</sequence>
<dbReference type="AlphaFoldDB" id="A0A1H4A5U7"/>